<proteinExistence type="predicted"/>
<feature type="non-terminal residue" evidence="1">
    <location>
        <position position="58"/>
    </location>
</feature>
<organism evidence="1">
    <name type="scientific">marine sediment metagenome</name>
    <dbReference type="NCBI Taxonomy" id="412755"/>
    <lineage>
        <taxon>unclassified sequences</taxon>
        <taxon>metagenomes</taxon>
        <taxon>ecological metagenomes</taxon>
    </lineage>
</organism>
<feature type="non-terminal residue" evidence="1">
    <location>
        <position position="1"/>
    </location>
</feature>
<dbReference type="EMBL" id="BART01041649">
    <property type="protein sequence ID" value="GAH27786.1"/>
    <property type="molecule type" value="Genomic_DNA"/>
</dbReference>
<reference evidence="1" key="1">
    <citation type="journal article" date="2014" name="Front. Microbiol.">
        <title>High frequency of phylogenetically diverse reductive dehalogenase-homologous genes in deep subseafloor sedimentary metagenomes.</title>
        <authorList>
            <person name="Kawai M."/>
            <person name="Futagami T."/>
            <person name="Toyoda A."/>
            <person name="Takaki Y."/>
            <person name="Nishi S."/>
            <person name="Hori S."/>
            <person name="Arai W."/>
            <person name="Tsubouchi T."/>
            <person name="Morono Y."/>
            <person name="Uchiyama I."/>
            <person name="Ito T."/>
            <person name="Fujiyama A."/>
            <person name="Inagaki F."/>
            <person name="Takami H."/>
        </authorList>
    </citation>
    <scope>NUCLEOTIDE SEQUENCE</scope>
    <source>
        <strain evidence="1">Expedition CK06-06</strain>
    </source>
</reference>
<comment type="caution">
    <text evidence="1">The sequence shown here is derived from an EMBL/GenBank/DDBJ whole genome shotgun (WGS) entry which is preliminary data.</text>
</comment>
<name>X1E3E3_9ZZZZ</name>
<accession>X1E3E3</accession>
<protein>
    <submittedName>
        <fullName evidence="1">Uncharacterized protein</fullName>
    </submittedName>
</protein>
<gene>
    <name evidence="1" type="ORF">S01H4_66861</name>
</gene>
<evidence type="ECO:0000313" key="1">
    <source>
        <dbReference type="EMBL" id="GAH27786.1"/>
    </source>
</evidence>
<dbReference type="AlphaFoldDB" id="X1E3E3"/>
<sequence length="58" mass="6841">PNKADKVLDVIKKGITKYTYKPSNRVVWLALGENREYLIYPKLYCSCLNFYKEVVINQ</sequence>